<dbReference type="InterPro" id="IPR000210">
    <property type="entry name" value="BTB/POZ_dom"/>
</dbReference>
<evidence type="ECO:0000313" key="3">
    <source>
        <dbReference type="Proteomes" id="UP000593570"/>
    </source>
</evidence>
<dbReference type="CDD" id="cd18186">
    <property type="entry name" value="BTB_POZ_ZBTB_KLHL-like"/>
    <property type="match status" value="1"/>
</dbReference>
<dbReference type="PROSITE" id="PS50097">
    <property type="entry name" value="BTB"/>
    <property type="match status" value="1"/>
</dbReference>
<comment type="caution">
    <text evidence="2">The sequence shown here is derived from an EMBL/GenBank/DDBJ whole genome shotgun (WGS) entry which is preliminary data.</text>
</comment>
<evidence type="ECO:0000313" key="2">
    <source>
        <dbReference type="EMBL" id="KAF6520778.1"/>
    </source>
</evidence>
<reference evidence="2 3" key="1">
    <citation type="journal article" date="2020" name="bioRxiv">
        <title>A chromosome-scale genome assembly for the Fusarium oxysporum strain Fo5176 to establish a model Arabidopsis-fungal pathosystem.</title>
        <authorList>
            <person name="Fokkens L."/>
            <person name="Guo L."/>
            <person name="Dora S."/>
            <person name="Wang B."/>
            <person name="Ye K."/>
            <person name="Sanchez-Rodriguez C."/>
            <person name="Croll D."/>
        </authorList>
    </citation>
    <scope>NUCLEOTIDE SEQUENCE [LARGE SCALE GENOMIC DNA]</scope>
    <source>
        <strain evidence="2 3">Fo5176</strain>
    </source>
</reference>
<dbReference type="SUPFAM" id="SSF54695">
    <property type="entry name" value="POZ domain"/>
    <property type="match status" value="1"/>
</dbReference>
<dbReference type="EMBL" id="JACDXP010000007">
    <property type="protein sequence ID" value="KAF6520778.1"/>
    <property type="molecule type" value="Genomic_DNA"/>
</dbReference>
<sequence>MAPQGVEEFLAYHNSDALSDVIVTCDGQEFKAHRVILSAHSKCFAKALNGDWKESSERKIDIKDFDPSVVEAMLRFIYSFEYSNTYGTSSMVFDAQMWQIADKYDIPALMAESKKKFEIAVTTGWSMDDFPMAVTIVYDSALPGLRDIVVETAKLASEYSRSCSAPYQTCTILGVRDAWTRDFPLVFVELTFVSFSKRRFSLSALSPASRRYNKVMSERPDNRRSIDTTATTSTMGGMPVIEVENHLVDPAYRWTTANRIG</sequence>
<proteinExistence type="predicted"/>
<dbReference type="Gene3D" id="3.30.710.10">
    <property type="entry name" value="Potassium Channel Kv1.1, Chain A"/>
    <property type="match status" value="1"/>
</dbReference>
<dbReference type="PANTHER" id="PTHR47843">
    <property type="entry name" value="BTB DOMAIN-CONTAINING PROTEIN-RELATED"/>
    <property type="match status" value="1"/>
</dbReference>
<dbReference type="PANTHER" id="PTHR47843:SF5">
    <property type="entry name" value="BTB_POZ DOMAIN PROTEIN"/>
    <property type="match status" value="1"/>
</dbReference>
<protein>
    <recommendedName>
        <fullName evidence="1">BTB domain-containing protein</fullName>
    </recommendedName>
</protein>
<feature type="domain" description="BTB" evidence="1">
    <location>
        <begin position="19"/>
        <end position="86"/>
    </location>
</feature>
<organism evidence="2 3">
    <name type="scientific">Fusarium oxysporum f. sp. conglutinans</name>
    <dbReference type="NCBI Taxonomy" id="100902"/>
    <lineage>
        <taxon>Eukaryota</taxon>
        <taxon>Fungi</taxon>
        <taxon>Dikarya</taxon>
        <taxon>Ascomycota</taxon>
        <taxon>Pezizomycotina</taxon>
        <taxon>Sordariomycetes</taxon>
        <taxon>Hypocreomycetidae</taxon>
        <taxon>Hypocreales</taxon>
        <taxon>Nectriaceae</taxon>
        <taxon>Fusarium</taxon>
        <taxon>Fusarium oxysporum species complex</taxon>
    </lineage>
</organism>
<name>A0A8H6GMB2_FUSOX</name>
<dbReference type="SMART" id="SM00225">
    <property type="entry name" value="BTB"/>
    <property type="match status" value="1"/>
</dbReference>
<accession>A0A8H6GMB2</accession>
<dbReference type="Pfam" id="PF00651">
    <property type="entry name" value="BTB"/>
    <property type="match status" value="1"/>
</dbReference>
<dbReference type="AlphaFoldDB" id="A0A8H6GMB2"/>
<evidence type="ECO:0000259" key="1">
    <source>
        <dbReference type="PROSITE" id="PS50097"/>
    </source>
</evidence>
<dbReference type="InterPro" id="IPR011333">
    <property type="entry name" value="SKP1/BTB/POZ_sf"/>
</dbReference>
<dbReference type="Proteomes" id="UP000593570">
    <property type="component" value="Unassembled WGS sequence"/>
</dbReference>
<gene>
    <name evidence="2" type="ORF">HZS61_015036</name>
</gene>